<dbReference type="Proteomes" id="UP000326198">
    <property type="component" value="Unassembled WGS sequence"/>
</dbReference>
<sequence length="256" mass="29612">MATQSAQVIAFSTVELLESILLHLDIQTLLTAQRTCRAWHATIQGSTAIQKALFFTPIDASSASTKVQNPLLMKMFPSFFEWDPSLLASVDMLQRPEKLEAYIRPEASWRRMLVQQPPILRIGVLLSSYAFAESHTFYELSTRHDGLMMEEFFETFIFNRDIISLKFDTPETVWWGATDSYAWLRMKELRGMTVETDLVVMIFGGATCTDFNGDGITEDVILRDQIRGIYQKLNIRPRLPTDETRLNEWKYSKWYD</sequence>
<evidence type="ECO:0000259" key="1">
    <source>
        <dbReference type="Pfam" id="PF12937"/>
    </source>
</evidence>
<name>A0A5N7B6U4_9EURO</name>
<accession>A0A5N7B6U4</accession>
<evidence type="ECO:0000313" key="3">
    <source>
        <dbReference type="Proteomes" id="UP000326198"/>
    </source>
</evidence>
<protein>
    <recommendedName>
        <fullName evidence="1">F-box domain-containing protein</fullName>
    </recommendedName>
</protein>
<dbReference type="Gene3D" id="1.20.1280.50">
    <property type="match status" value="1"/>
</dbReference>
<dbReference type="OrthoDB" id="3800738at2759"/>
<evidence type="ECO:0000313" key="2">
    <source>
        <dbReference type="EMBL" id="KAE8377058.1"/>
    </source>
</evidence>
<feature type="domain" description="F-box" evidence="1">
    <location>
        <begin position="15"/>
        <end position="43"/>
    </location>
</feature>
<reference evidence="2 3" key="1">
    <citation type="submission" date="2019-04" db="EMBL/GenBank/DDBJ databases">
        <title>Friends and foes A comparative genomics studyof 23 Aspergillus species from section Flavi.</title>
        <authorList>
            <consortium name="DOE Joint Genome Institute"/>
            <person name="Kjaerbolling I."/>
            <person name="Vesth T."/>
            <person name="Frisvad J.C."/>
            <person name="Nybo J.L."/>
            <person name="Theobald S."/>
            <person name="Kildgaard S."/>
            <person name="Isbrandt T."/>
            <person name="Kuo A."/>
            <person name="Sato A."/>
            <person name="Lyhne E.K."/>
            <person name="Kogle M.E."/>
            <person name="Wiebenga A."/>
            <person name="Kun R.S."/>
            <person name="Lubbers R.J."/>
            <person name="Makela M.R."/>
            <person name="Barry K."/>
            <person name="Chovatia M."/>
            <person name="Clum A."/>
            <person name="Daum C."/>
            <person name="Haridas S."/>
            <person name="He G."/>
            <person name="LaButti K."/>
            <person name="Lipzen A."/>
            <person name="Mondo S."/>
            <person name="Riley R."/>
            <person name="Salamov A."/>
            <person name="Simmons B.A."/>
            <person name="Magnuson J.K."/>
            <person name="Henrissat B."/>
            <person name="Mortensen U.H."/>
            <person name="Larsen T.O."/>
            <person name="Devries R.P."/>
            <person name="Grigoriev I.V."/>
            <person name="Machida M."/>
            <person name="Baker S.E."/>
            <person name="Andersen M.R."/>
        </authorList>
    </citation>
    <scope>NUCLEOTIDE SEQUENCE [LARGE SCALE GENOMIC DNA]</scope>
    <source>
        <strain evidence="2 3">IBT 29228</strain>
    </source>
</reference>
<proteinExistence type="predicted"/>
<dbReference type="SUPFAM" id="SSF81383">
    <property type="entry name" value="F-box domain"/>
    <property type="match status" value="1"/>
</dbReference>
<dbReference type="CDD" id="cd09917">
    <property type="entry name" value="F-box_SF"/>
    <property type="match status" value="1"/>
</dbReference>
<keyword evidence="3" id="KW-1185">Reference proteome</keyword>
<gene>
    <name evidence="2" type="ORF">BDV26DRAFT_264370</name>
</gene>
<dbReference type="InterPro" id="IPR036047">
    <property type="entry name" value="F-box-like_dom_sf"/>
</dbReference>
<dbReference type="AlphaFoldDB" id="A0A5N7B6U4"/>
<dbReference type="Pfam" id="PF12937">
    <property type="entry name" value="F-box-like"/>
    <property type="match status" value="1"/>
</dbReference>
<dbReference type="EMBL" id="ML736229">
    <property type="protein sequence ID" value="KAE8377058.1"/>
    <property type="molecule type" value="Genomic_DNA"/>
</dbReference>
<organism evidence="2 3">
    <name type="scientific">Aspergillus bertholletiae</name>
    <dbReference type="NCBI Taxonomy" id="1226010"/>
    <lineage>
        <taxon>Eukaryota</taxon>
        <taxon>Fungi</taxon>
        <taxon>Dikarya</taxon>
        <taxon>Ascomycota</taxon>
        <taxon>Pezizomycotina</taxon>
        <taxon>Eurotiomycetes</taxon>
        <taxon>Eurotiomycetidae</taxon>
        <taxon>Eurotiales</taxon>
        <taxon>Aspergillaceae</taxon>
        <taxon>Aspergillus</taxon>
        <taxon>Aspergillus subgen. Circumdati</taxon>
    </lineage>
</organism>
<dbReference type="InterPro" id="IPR001810">
    <property type="entry name" value="F-box_dom"/>
</dbReference>